<dbReference type="AlphaFoldDB" id="A0A1H7ATD2"/>
<reference evidence="1 2" key="1">
    <citation type="submission" date="2016-10" db="EMBL/GenBank/DDBJ databases">
        <authorList>
            <person name="de Groot N.N."/>
        </authorList>
    </citation>
    <scope>NUCLEOTIDE SEQUENCE [LARGE SCALE GENOMIC DNA]</scope>
    <source>
        <strain evidence="1 2">DSM 19938</strain>
    </source>
</reference>
<dbReference type="Proteomes" id="UP000199532">
    <property type="component" value="Unassembled WGS sequence"/>
</dbReference>
<evidence type="ECO:0000313" key="1">
    <source>
        <dbReference type="EMBL" id="SEJ64305.1"/>
    </source>
</evidence>
<sequence length="43" mass="5109">AVLYFRIGYGRNIQVDGKNVSGRVQKEKMPRMHKFSQIHLNEY</sequence>
<name>A0A1H7ATD2_9BACT</name>
<accession>A0A1H7ATD2</accession>
<protein>
    <submittedName>
        <fullName evidence="1">Uncharacterized protein</fullName>
    </submittedName>
</protein>
<organism evidence="1 2">
    <name type="scientific">Dyadobacter koreensis</name>
    <dbReference type="NCBI Taxonomy" id="408657"/>
    <lineage>
        <taxon>Bacteria</taxon>
        <taxon>Pseudomonadati</taxon>
        <taxon>Bacteroidota</taxon>
        <taxon>Cytophagia</taxon>
        <taxon>Cytophagales</taxon>
        <taxon>Spirosomataceae</taxon>
        <taxon>Dyadobacter</taxon>
    </lineage>
</organism>
<dbReference type="EMBL" id="FNXY01000010">
    <property type="protein sequence ID" value="SEJ64305.1"/>
    <property type="molecule type" value="Genomic_DNA"/>
</dbReference>
<proteinExistence type="predicted"/>
<evidence type="ECO:0000313" key="2">
    <source>
        <dbReference type="Proteomes" id="UP000199532"/>
    </source>
</evidence>
<keyword evidence="2" id="KW-1185">Reference proteome</keyword>
<feature type="non-terminal residue" evidence="1">
    <location>
        <position position="1"/>
    </location>
</feature>
<gene>
    <name evidence="1" type="ORF">SAMN04487995_5687</name>
</gene>